<keyword evidence="2" id="KW-0436">Ligase</keyword>
<feature type="region of interest" description="Disordered" evidence="3">
    <location>
        <begin position="502"/>
        <end position="523"/>
    </location>
</feature>
<comment type="similarity">
    <text evidence="1">Belongs to the ATP-dependent AMP-binding enzyme family.</text>
</comment>
<dbReference type="Pfam" id="PF00501">
    <property type="entry name" value="AMP-binding"/>
    <property type="match status" value="1"/>
</dbReference>
<feature type="domain" description="AMP-binding enzyme C-terminal" evidence="5">
    <location>
        <begin position="433"/>
        <end position="511"/>
    </location>
</feature>
<proteinExistence type="inferred from homology"/>
<evidence type="ECO:0000313" key="6">
    <source>
        <dbReference type="EMBL" id="MDS0295433.1"/>
    </source>
</evidence>
<dbReference type="InterPro" id="IPR042099">
    <property type="entry name" value="ANL_N_sf"/>
</dbReference>
<dbReference type="RefSeq" id="WP_310929341.1">
    <property type="nucleotide sequence ID" value="NZ_JAMQOQ010000004.1"/>
</dbReference>
<dbReference type="Proteomes" id="UP001254813">
    <property type="component" value="Unassembled WGS sequence"/>
</dbReference>
<dbReference type="InterPro" id="IPR000873">
    <property type="entry name" value="AMP-dep_synth/lig_dom"/>
</dbReference>
<evidence type="ECO:0000256" key="2">
    <source>
        <dbReference type="ARBA" id="ARBA00022598"/>
    </source>
</evidence>
<protein>
    <submittedName>
        <fullName evidence="6">AMP-binding protein</fullName>
    </submittedName>
</protein>
<evidence type="ECO:0000256" key="3">
    <source>
        <dbReference type="SAM" id="MobiDB-lite"/>
    </source>
</evidence>
<reference evidence="6 7" key="1">
    <citation type="submission" date="2022-06" db="EMBL/GenBank/DDBJ databases">
        <title>Halogeometricum sp. a new haloarchaeum isolate from saline soil.</title>
        <authorList>
            <person name="Strakova D."/>
            <person name="Galisteo C."/>
            <person name="Sanchez-Porro C."/>
            <person name="Ventosa A."/>
        </authorList>
    </citation>
    <scope>NUCLEOTIDE SEQUENCE [LARGE SCALE GENOMIC DNA]</scope>
    <source>
        <strain evidence="7">S3BR25-2</strain>
    </source>
</reference>
<name>A0ABU2G5K4_9EURY</name>
<keyword evidence="7" id="KW-1185">Reference proteome</keyword>
<dbReference type="SUPFAM" id="SSF56801">
    <property type="entry name" value="Acetyl-CoA synthetase-like"/>
    <property type="match status" value="1"/>
</dbReference>
<evidence type="ECO:0000259" key="4">
    <source>
        <dbReference type="Pfam" id="PF00501"/>
    </source>
</evidence>
<feature type="domain" description="AMP-dependent synthetase/ligase" evidence="4">
    <location>
        <begin position="7"/>
        <end position="374"/>
    </location>
</feature>
<dbReference type="EMBL" id="JAMQOQ010000004">
    <property type="protein sequence ID" value="MDS0295433.1"/>
    <property type="molecule type" value="Genomic_DNA"/>
</dbReference>
<dbReference type="InterPro" id="IPR045851">
    <property type="entry name" value="AMP-bd_C_sf"/>
</dbReference>
<dbReference type="Pfam" id="PF13193">
    <property type="entry name" value="AMP-binding_C"/>
    <property type="match status" value="1"/>
</dbReference>
<evidence type="ECO:0000256" key="1">
    <source>
        <dbReference type="ARBA" id="ARBA00006432"/>
    </source>
</evidence>
<dbReference type="PANTHER" id="PTHR43201">
    <property type="entry name" value="ACYL-COA SYNTHETASE"/>
    <property type="match status" value="1"/>
</dbReference>
<dbReference type="InterPro" id="IPR025110">
    <property type="entry name" value="AMP-bd_C"/>
</dbReference>
<dbReference type="Gene3D" id="3.40.50.12780">
    <property type="entry name" value="N-terminal domain of ligase-like"/>
    <property type="match status" value="1"/>
</dbReference>
<dbReference type="PROSITE" id="PS00455">
    <property type="entry name" value="AMP_BINDING"/>
    <property type="match status" value="1"/>
</dbReference>
<accession>A0ABU2G5K4</accession>
<comment type="caution">
    <text evidence="6">The sequence shown here is derived from an EMBL/GenBank/DDBJ whole genome shotgun (WGS) entry which is preliminary data.</text>
</comment>
<gene>
    <name evidence="6" type="ORF">NDI79_14775</name>
</gene>
<dbReference type="PANTHER" id="PTHR43201:SF5">
    <property type="entry name" value="MEDIUM-CHAIN ACYL-COA LIGASE ACSF2, MITOCHONDRIAL"/>
    <property type="match status" value="1"/>
</dbReference>
<dbReference type="Gene3D" id="3.30.300.30">
    <property type="match status" value="1"/>
</dbReference>
<organism evidence="6 7">
    <name type="scientific">Halogeometricum luteum</name>
    <dbReference type="NCBI Taxonomy" id="2950537"/>
    <lineage>
        <taxon>Archaea</taxon>
        <taxon>Methanobacteriati</taxon>
        <taxon>Methanobacteriota</taxon>
        <taxon>Stenosarchaea group</taxon>
        <taxon>Halobacteria</taxon>
        <taxon>Halobacteriales</taxon>
        <taxon>Haloferacaceae</taxon>
        <taxon>Halogeometricum</taxon>
    </lineage>
</organism>
<dbReference type="InterPro" id="IPR020845">
    <property type="entry name" value="AMP-binding_CS"/>
</dbReference>
<sequence length="523" mass="57282">MRFFDAFRRTVRCHGGETALVAEDGRTFTYAELDDRSTRLANALTARLGDGRCAVLGGNSPAVIETMVTGHKRGAATAQLPFRGEAEEFVRMCESADATGLIFDDDNRETAEEVLARRDFEAAIHVGDADVDAAGVESYEDVLADADPTLDEALPADGECSIFFTSGTTSRPKAVPFDGEQLWYGAIQGVMEHGIDRTDAGIVATPWYHMVSSDAWIYPHFVAGATVVLHSDFDPAGLLEQVEELEATGLLAVPTQLDAVVDAQQSLERDTSSLEYVRTGGSVVSERLVERMSEHVTDRVYNTYGMTEAGPNLTFSLPEDQQERPGTVGKEAHTYEIRVVEPVPVTEHPDPEATVDAGEQGEIIARSPGCSTGYIDNPEAEAKSYFEDSESGENGKWLRTRDVARIDEEGYLYIVDRVDNMFVSGGENVYPVEVEQALETHPAVSEAYVFGVDDERWGRVVSAVVVTSEGESVTEAELDEFCREESDLANYKRPREYTIRAEELPRTSTGKIKRGAITDQASE</sequence>
<evidence type="ECO:0000259" key="5">
    <source>
        <dbReference type="Pfam" id="PF13193"/>
    </source>
</evidence>
<evidence type="ECO:0000313" key="7">
    <source>
        <dbReference type="Proteomes" id="UP001254813"/>
    </source>
</evidence>